<name>A0AAV9G957_9PEZI</name>
<sequence>MASGKDTTFRAFNSQQGSNYAQARQDYHPRLYSAVIDHHRSTGGQFDTLLDVGCGPGMAVRNLAPHFNHAIAIDPSAGMIESALAIPSPPAKAAPIRFAVSTAEVLGSDLSPPVAGASIDLLTAATAAHWFDMPKFWARAAEVIKPGGTVAVWCAGGISVSPTTLNHERVQAAIDRLEDSIQDYIVTGNRIARSQYVDLLLPWTVEPPVLDFDKSAFVRKEWGHGEGLEPGEEFYNMNTAGLDMLEKIVGTSSPVIRWREANPEKVGTEEDLVKVMRREIEDAFADAGVEKGKEVLRAGAKGVLLLVKRR</sequence>
<dbReference type="SUPFAM" id="SSF53335">
    <property type="entry name" value="S-adenosyl-L-methionine-dependent methyltransferases"/>
    <property type="match status" value="1"/>
</dbReference>
<keyword evidence="2" id="KW-0808">Transferase</keyword>
<evidence type="ECO:0000313" key="3">
    <source>
        <dbReference type="Proteomes" id="UP001321760"/>
    </source>
</evidence>
<dbReference type="Pfam" id="PF08241">
    <property type="entry name" value="Methyltransf_11"/>
    <property type="match status" value="1"/>
</dbReference>
<organism evidence="2 3">
    <name type="scientific">Podospora aff. communis PSN243</name>
    <dbReference type="NCBI Taxonomy" id="3040156"/>
    <lineage>
        <taxon>Eukaryota</taxon>
        <taxon>Fungi</taxon>
        <taxon>Dikarya</taxon>
        <taxon>Ascomycota</taxon>
        <taxon>Pezizomycotina</taxon>
        <taxon>Sordariomycetes</taxon>
        <taxon>Sordariomycetidae</taxon>
        <taxon>Sordariales</taxon>
        <taxon>Podosporaceae</taxon>
        <taxon>Podospora</taxon>
    </lineage>
</organism>
<dbReference type="PANTHER" id="PTHR44942:SF10">
    <property type="entry name" value="METHYLTRANSFERASE TYPE 11 DOMAIN-CONTAINING PROTEIN"/>
    <property type="match status" value="1"/>
</dbReference>
<feature type="domain" description="Methyltransferase type 11" evidence="1">
    <location>
        <begin position="50"/>
        <end position="151"/>
    </location>
</feature>
<dbReference type="Gene3D" id="3.40.50.150">
    <property type="entry name" value="Vaccinia Virus protein VP39"/>
    <property type="match status" value="1"/>
</dbReference>
<dbReference type="AlphaFoldDB" id="A0AAV9G957"/>
<dbReference type="InterPro" id="IPR051052">
    <property type="entry name" value="Diverse_substrate_MTase"/>
</dbReference>
<comment type="caution">
    <text evidence="2">The sequence shown here is derived from an EMBL/GenBank/DDBJ whole genome shotgun (WGS) entry which is preliminary data.</text>
</comment>
<dbReference type="InterPro" id="IPR029063">
    <property type="entry name" value="SAM-dependent_MTases_sf"/>
</dbReference>
<proteinExistence type="predicted"/>
<dbReference type="Proteomes" id="UP001321760">
    <property type="component" value="Unassembled WGS sequence"/>
</dbReference>
<protein>
    <submittedName>
        <fullName evidence="2">S-adenosyl-L-methionine-dependent methyltransferase</fullName>
    </submittedName>
</protein>
<evidence type="ECO:0000313" key="2">
    <source>
        <dbReference type="EMBL" id="KAK4443917.1"/>
    </source>
</evidence>
<accession>A0AAV9G957</accession>
<dbReference type="PANTHER" id="PTHR44942">
    <property type="entry name" value="METHYLTRANSF_11 DOMAIN-CONTAINING PROTEIN"/>
    <property type="match status" value="1"/>
</dbReference>
<dbReference type="InterPro" id="IPR013216">
    <property type="entry name" value="Methyltransf_11"/>
</dbReference>
<keyword evidence="3" id="KW-1185">Reference proteome</keyword>
<dbReference type="GO" id="GO:0032259">
    <property type="term" value="P:methylation"/>
    <property type="evidence" value="ECO:0007669"/>
    <property type="project" value="UniProtKB-KW"/>
</dbReference>
<dbReference type="GO" id="GO:0008757">
    <property type="term" value="F:S-adenosylmethionine-dependent methyltransferase activity"/>
    <property type="evidence" value="ECO:0007669"/>
    <property type="project" value="InterPro"/>
</dbReference>
<keyword evidence="2" id="KW-0489">Methyltransferase</keyword>
<dbReference type="CDD" id="cd02440">
    <property type="entry name" value="AdoMet_MTases"/>
    <property type="match status" value="1"/>
</dbReference>
<dbReference type="EMBL" id="MU865985">
    <property type="protein sequence ID" value="KAK4443917.1"/>
    <property type="molecule type" value="Genomic_DNA"/>
</dbReference>
<gene>
    <name evidence="2" type="ORF">QBC34DRAFT_310217</name>
</gene>
<reference evidence="2" key="2">
    <citation type="submission" date="2023-05" db="EMBL/GenBank/DDBJ databases">
        <authorList>
            <consortium name="Lawrence Berkeley National Laboratory"/>
            <person name="Steindorff A."/>
            <person name="Hensen N."/>
            <person name="Bonometti L."/>
            <person name="Westerberg I."/>
            <person name="Brannstrom I.O."/>
            <person name="Guillou S."/>
            <person name="Cros-Aarteil S."/>
            <person name="Calhoun S."/>
            <person name="Haridas S."/>
            <person name="Kuo A."/>
            <person name="Mondo S."/>
            <person name="Pangilinan J."/>
            <person name="Riley R."/>
            <person name="Labutti K."/>
            <person name="Andreopoulos B."/>
            <person name="Lipzen A."/>
            <person name="Chen C."/>
            <person name="Yanf M."/>
            <person name="Daum C."/>
            <person name="Ng V."/>
            <person name="Clum A."/>
            <person name="Ohm R."/>
            <person name="Martin F."/>
            <person name="Silar P."/>
            <person name="Natvig D."/>
            <person name="Lalanne C."/>
            <person name="Gautier V."/>
            <person name="Ament-Velasquez S.L."/>
            <person name="Kruys A."/>
            <person name="Hutchinson M.I."/>
            <person name="Powell A.J."/>
            <person name="Barry K."/>
            <person name="Miller A.N."/>
            <person name="Grigoriev I.V."/>
            <person name="Debuchy R."/>
            <person name="Gladieux P."/>
            <person name="Thoren M.H."/>
            <person name="Johannesson H."/>
        </authorList>
    </citation>
    <scope>NUCLEOTIDE SEQUENCE</scope>
    <source>
        <strain evidence="2">PSN243</strain>
    </source>
</reference>
<evidence type="ECO:0000259" key="1">
    <source>
        <dbReference type="Pfam" id="PF08241"/>
    </source>
</evidence>
<reference evidence="2" key="1">
    <citation type="journal article" date="2023" name="Mol. Phylogenet. Evol.">
        <title>Genome-scale phylogeny and comparative genomics of the fungal order Sordariales.</title>
        <authorList>
            <person name="Hensen N."/>
            <person name="Bonometti L."/>
            <person name="Westerberg I."/>
            <person name="Brannstrom I.O."/>
            <person name="Guillou S."/>
            <person name="Cros-Aarteil S."/>
            <person name="Calhoun S."/>
            <person name="Haridas S."/>
            <person name="Kuo A."/>
            <person name="Mondo S."/>
            <person name="Pangilinan J."/>
            <person name="Riley R."/>
            <person name="LaButti K."/>
            <person name="Andreopoulos B."/>
            <person name="Lipzen A."/>
            <person name="Chen C."/>
            <person name="Yan M."/>
            <person name="Daum C."/>
            <person name="Ng V."/>
            <person name="Clum A."/>
            <person name="Steindorff A."/>
            <person name="Ohm R.A."/>
            <person name="Martin F."/>
            <person name="Silar P."/>
            <person name="Natvig D.O."/>
            <person name="Lalanne C."/>
            <person name="Gautier V."/>
            <person name="Ament-Velasquez S.L."/>
            <person name="Kruys A."/>
            <person name="Hutchinson M.I."/>
            <person name="Powell A.J."/>
            <person name="Barry K."/>
            <person name="Miller A.N."/>
            <person name="Grigoriev I.V."/>
            <person name="Debuchy R."/>
            <person name="Gladieux P."/>
            <person name="Hiltunen Thoren M."/>
            <person name="Johannesson H."/>
        </authorList>
    </citation>
    <scope>NUCLEOTIDE SEQUENCE</scope>
    <source>
        <strain evidence="2">PSN243</strain>
    </source>
</reference>